<feature type="compositionally biased region" description="Low complexity" evidence="1">
    <location>
        <begin position="33"/>
        <end position="50"/>
    </location>
</feature>
<dbReference type="Proteomes" id="UP000614047">
    <property type="component" value="Unassembled WGS sequence"/>
</dbReference>
<feature type="compositionally biased region" description="Gly residues" evidence="1">
    <location>
        <begin position="14"/>
        <end position="23"/>
    </location>
</feature>
<dbReference type="RefSeq" id="WP_231405380.1">
    <property type="nucleotide sequence ID" value="NZ_BAABES010000002.1"/>
</dbReference>
<sequence length="132" mass="13420">MALVNALTSSSGSKGPGPAGGAAGNSDLGSVESTPSAPSAPRSSQPPRTTAASATPLLIRVTGAPTTVYVRVSNGGEVLQQGVLSTGEERRYDQAPLSVVATNGGSLEVVIYGRTQQRKPAGTRGEWFVPER</sequence>
<gene>
    <name evidence="2" type="ORF">IW256_006087</name>
</gene>
<comment type="caution">
    <text evidence="2">The sequence shown here is derived from an EMBL/GenBank/DDBJ whole genome shotgun (WGS) entry which is preliminary data.</text>
</comment>
<keyword evidence="3" id="KW-1185">Reference proteome</keyword>
<evidence type="ECO:0000256" key="1">
    <source>
        <dbReference type="SAM" id="MobiDB-lite"/>
    </source>
</evidence>
<dbReference type="EMBL" id="JADOUA010000001">
    <property type="protein sequence ID" value="MBG6091974.1"/>
    <property type="molecule type" value="Genomic_DNA"/>
</dbReference>
<reference evidence="2" key="1">
    <citation type="submission" date="2020-11" db="EMBL/GenBank/DDBJ databases">
        <title>Sequencing the genomes of 1000 actinobacteria strains.</title>
        <authorList>
            <person name="Klenk H.-P."/>
        </authorList>
    </citation>
    <scope>NUCLEOTIDE SEQUENCE</scope>
    <source>
        <strain evidence="2">DSM 43175</strain>
    </source>
</reference>
<feature type="region of interest" description="Disordered" evidence="1">
    <location>
        <begin position="1"/>
        <end position="57"/>
    </location>
</feature>
<protein>
    <recommendedName>
        <fullName evidence="4">DUF4115 domain-containing protein</fullName>
    </recommendedName>
</protein>
<dbReference type="AlphaFoldDB" id="A0A931DNN8"/>
<organism evidence="2 3">
    <name type="scientific">Actinomadura viridis</name>
    <dbReference type="NCBI Taxonomy" id="58110"/>
    <lineage>
        <taxon>Bacteria</taxon>
        <taxon>Bacillati</taxon>
        <taxon>Actinomycetota</taxon>
        <taxon>Actinomycetes</taxon>
        <taxon>Streptosporangiales</taxon>
        <taxon>Thermomonosporaceae</taxon>
        <taxon>Actinomadura</taxon>
    </lineage>
</organism>
<evidence type="ECO:0008006" key="4">
    <source>
        <dbReference type="Google" id="ProtNLM"/>
    </source>
</evidence>
<evidence type="ECO:0000313" key="3">
    <source>
        <dbReference type="Proteomes" id="UP000614047"/>
    </source>
</evidence>
<proteinExistence type="predicted"/>
<name>A0A931DNN8_9ACTN</name>
<accession>A0A931DNN8</accession>
<evidence type="ECO:0000313" key="2">
    <source>
        <dbReference type="EMBL" id="MBG6091974.1"/>
    </source>
</evidence>